<protein>
    <recommendedName>
        <fullName evidence="7">Xylanolytic transcriptional activator regulatory domain-containing protein</fullName>
    </recommendedName>
</protein>
<feature type="compositionally biased region" description="Low complexity" evidence="6">
    <location>
        <begin position="75"/>
        <end position="90"/>
    </location>
</feature>
<gene>
    <name evidence="8" type="ORF">H2204_011544</name>
</gene>
<evidence type="ECO:0000256" key="5">
    <source>
        <dbReference type="ARBA" id="ARBA00023242"/>
    </source>
</evidence>
<dbReference type="GO" id="GO:0003677">
    <property type="term" value="F:DNA binding"/>
    <property type="evidence" value="ECO:0007669"/>
    <property type="project" value="InterPro"/>
</dbReference>
<dbReference type="InterPro" id="IPR007219">
    <property type="entry name" value="XnlR_reg_dom"/>
</dbReference>
<evidence type="ECO:0000259" key="7">
    <source>
        <dbReference type="SMART" id="SM00906"/>
    </source>
</evidence>
<evidence type="ECO:0000313" key="8">
    <source>
        <dbReference type="EMBL" id="KAJ9622531.1"/>
    </source>
</evidence>
<organism evidence="8 9">
    <name type="scientific">Knufia peltigerae</name>
    <dbReference type="NCBI Taxonomy" id="1002370"/>
    <lineage>
        <taxon>Eukaryota</taxon>
        <taxon>Fungi</taxon>
        <taxon>Dikarya</taxon>
        <taxon>Ascomycota</taxon>
        <taxon>Pezizomycotina</taxon>
        <taxon>Eurotiomycetes</taxon>
        <taxon>Chaetothyriomycetidae</taxon>
        <taxon>Chaetothyriales</taxon>
        <taxon>Trichomeriaceae</taxon>
        <taxon>Knufia</taxon>
    </lineage>
</organism>
<dbReference type="GO" id="GO:0000981">
    <property type="term" value="F:DNA-binding transcription factor activity, RNA polymerase II-specific"/>
    <property type="evidence" value="ECO:0007669"/>
    <property type="project" value="InterPro"/>
</dbReference>
<keyword evidence="9" id="KW-1185">Reference proteome</keyword>
<name>A0AA38XU35_9EURO</name>
<sequence length="624" mass="70731">MDDRREAKRARQACLNCRSSANPDIKLTVIDFDHLERRQGVQARSLIALLESRLSFLDADNAFRLFSSLSGPNEVPAQQVDQHPDQQQQAPEDLVDGPNSDFLPLPDPPKFQSLIDIYFERCHNQPYAYFHQLTFRLDYESGVLPEYLLYAFAATACRFSDDDFYRGRWSEAIEAYAQASFTQILEHYFSDAELLEVYMVIALSMLATIDFSAGRPKLGWIKLALSSRFAQSLRLNEEPDSQLPLHEQEGRRRIFWSIYLLDVLMSIGPNRPPSLLDEDCTVHLPCHEDFFNDGTPFNAMPTLTEVQESASTNRSPLNSFALMILMASALGRFIRFNLKRTLNKARVLWDPRSKYYEVHSMLLLYESQSPCVFTPVAEVIRTQSTLNGASSPSDISHIAFAHAIYHLVQCLLNHPFILYRVFHTYIAPVPLSFVQEALQRCHRHATSLIELLTSLEKHCPLSHASFYGYCVMAAGMIQRLFEKSDDQNIAEGATRHVREALSFLQHEPIRWRHVGHMGTLLSSFELDSHIKTVLTDPVSLACKVDVPHGTILWQLLDYAWLPQSKPPSAIRSTLAVADLLSETVSEEPNIATGASPEITKQPMAFFTSGNSLPPTYARMLGEDM</sequence>
<dbReference type="PANTHER" id="PTHR47338:SF4">
    <property type="entry name" value="ZN(II)2CYS6 TRANSCRIPTION FACTOR (EUROFUNG)"/>
    <property type="match status" value="1"/>
</dbReference>
<dbReference type="Proteomes" id="UP001172681">
    <property type="component" value="Unassembled WGS sequence"/>
</dbReference>
<dbReference type="GO" id="GO:0008270">
    <property type="term" value="F:zinc ion binding"/>
    <property type="evidence" value="ECO:0007669"/>
    <property type="project" value="InterPro"/>
</dbReference>
<keyword evidence="3" id="KW-0805">Transcription regulation</keyword>
<reference evidence="8" key="1">
    <citation type="submission" date="2022-10" db="EMBL/GenBank/DDBJ databases">
        <title>Culturing micro-colonial fungi from biological soil crusts in the Mojave desert and describing Neophaeococcomyces mojavensis, and introducing the new genera and species Taxawa tesnikishii.</title>
        <authorList>
            <person name="Kurbessoian T."/>
            <person name="Stajich J.E."/>
        </authorList>
    </citation>
    <scope>NUCLEOTIDE SEQUENCE</scope>
    <source>
        <strain evidence="8">TK_35</strain>
    </source>
</reference>
<dbReference type="CDD" id="cd12148">
    <property type="entry name" value="fungal_TF_MHR"/>
    <property type="match status" value="1"/>
</dbReference>
<dbReference type="GO" id="GO:0006351">
    <property type="term" value="P:DNA-templated transcription"/>
    <property type="evidence" value="ECO:0007669"/>
    <property type="project" value="InterPro"/>
</dbReference>
<dbReference type="SMART" id="SM00906">
    <property type="entry name" value="Fungal_trans"/>
    <property type="match status" value="1"/>
</dbReference>
<evidence type="ECO:0000313" key="9">
    <source>
        <dbReference type="Proteomes" id="UP001172681"/>
    </source>
</evidence>
<dbReference type="InterPro" id="IPR050815">
    <property type="entry name" value="TF_fung"/>
</dbReference>
<feature type="domain" description="Xylanolytic transcriptional activator regulatory" evidence="7">
    <location>
        <begin position="219"/>
        <end position="291"/>
    </location>
</feature>
<accession>A0AA38XU35</accession>
<evidence type="ECO:0000256" key="3">
    <source>
        <dbReference type="ARBA" id="ARBA00023015"/>
    </source>
</evidence>
<evidence type="ECO:0000256" key="2">
    <source>
        <dbReference type="ARBA" id="ARBA00022723"/>
    </source>
</evidence>
<dbReference type="AlphaFoldDB" id="A0AA38XU35"/>
<dbReference type="PANTHER" id="PTHR47338">
    <property type="entry name" value="ZN(II)2CYS6 TRANSCRIPTION FACTOR (EUROFUNG)-RELATED"/>
    <property type="match status" value="1"/>
</dbReference>
<feature type="region of interest" description="Disordered" evidence="6">
    <location>
        <begin position="74"/>
        <end position="101"/>
    </location>
</feature>
<dbReference type="GO" id="GO:0005634">
    <property type="term" value="C:nucleus"/>
    <property type="evidence" value="ECO:0007669"/>
    <property type="project" value="UniProtKB-SubCell"/>
</dbReference>
<keyword evidence="5" id="KW-0539">Nucleus</keyword>
<evidence type="ECO:0000256" key="4">
    <source>
        <dbReference type="ARBA" id="ARBA00023163"/>
    </source>
</evidence>
<keyword evidence="4" id="KW-0804">Transcription</keyword>
<evidence type="ECO:0000256" key="6">
    <source>
        <dbReference type="SAM" id="MobiDB-lite"/>
    </source>
</evidence>
<dbReference type="EMBL" id="JAPDRN010000107">
    <property type="protein sequence ID" value="KAJ9622531.1"/>
    <property type="molecule type" value="Genomic_DNA"/>
</dbReference>
<dbReference type="Pfam" id="PF04082">
    <property type="entry name" value="Fungal_trans"/>
    <property type="match status" value="1"/>
</dbReference>
<keyword evidence="2" id="KW-0479">Metal-binding</keyword>
<proteinExistence type="predicted"/>
<comment type="subcellular location">
    <subcellularLocation>
        <location evidence="1">Nucleus</location>
    </subcellularLocation>
</comment>
<evidence type="ECO:0000256" key="1">
    <source>
        <dbReference type="ARBA" id="ARBA00004123"/>
    </source>
</evidence>
<comment type="caution">
    <text evidence="8">The sequence shown here is derived from an EMBL/GenBank/DDBJ whole genome shotgun (WGS) entry which is preliminary data.</text>
</comment>